<keyword evidence="1" id="KW-1133">Transmembrane helix</keyword>
<feature type="transmembrane region" description="Helical" evidence="1">
    <location>
        <begin position="23"/>
        <end position="45"/>
    </location>
</feature>
<protein>
    <submittedName>
        <fullName evidence="2">Uncharacterized protein</fullName>
    </submittedName>
</protein>
<name>A0ABT7SG94_9CELL</name>
<evidence type="ECO:0000256" key="1">
    <source>
        <dbReference type="SAM" id="Phobius"/>
    </source>
</evidence>
<comment type="caution">
    <text evidence="2">The sequence shown here is derived from an EMBL/GenBank/DDBJ whole genome shotgun (WGS) entry which is preliminary data.</text>
</comment>
<sequence length="209" mass="22111">MTTTELPAAELAPASPRRPRRSVARAVVCALVVLALAALTGWQVVGRRPHLDSGYATWADPRAVHERGDVTGNDIGSTWSIDAGDGTYWSLVRNKGRVPVTLHGGTRPGGLKQTITFAPIVEAYIRFGAPVSSITVSPGHEVQVLIRLELCGDDWAAGPGSSTSIEGVDVEATTWGLNRKVHLDVGGSYGFYDKVGATLPPSPDCPTFP</sequence>
<accession>A0ABT7SG94</accession>
<keyword evidence="3" id="KW-1185">Reference proteome</keyword>
<keyword evidence="1" id="KW-0472">Membrane</keyword>
<dbReference type="RefSeq" id="WP_289455022.1">
    <property type="nucleotide sequence ID" value="NZ_JAUCGQ010000001.1"/>
</dbReference>
<organism evidence="2 3">
    <name type="scientific">Cellulomonas alba</name>
    <dbReference type="NCBI Taxonomy" id="3053467"/>
    <lineage>
        <taxon>Bacteria</taxon>
        <taxon>Bacillati</taxon>
        <taxon>Actinomycetota</taxon>
        <taxon>Actinomycetes</taxon>
        <taxon>Micrococcales</taxon>
        <taxon>Cellulomonadaceae</taxon>
        <taxon>Cellulomonas</taxon>
    </lineage>
</organism>
<proteinExistence type="predicted"/>
<keyword evidence="1" id="KW-0812">Transmembrane</keyword>
<evidence type="ECO:0000313" key="3">
    <source>
        <dbReference type="Proteomes" id="UP001529338"/>
    </source>
</evidence>
<dbReference type="EMBL" id="JAUCGQ010000001">
    <property type="protein sequence ID" value="MDM7855219.1"/>
    <property type="molecule type" value="Genomic_DNA"/>
</dbReference>
<gene>
    <name evidence="2" type="ORF">QRT04_09775</name>
</gene>
<evidence type="ECO:0000313" key="2">
    <source>
        <dbReference type="EMBL" id="MDM7855219.1"/>
    </source>
</evidence>
<reference evidence="2 3" key="1">
    <citation type="submission" date="2023-06" db="EMBL/GenBank/DDBJ databases">
        <title>Cellulomonas sp. MW4 Whole genome sequence.</title>
        <authorList>
            <person name="Park S."/>
        </authorList>
    </citation>
    <scope>NUCLEOTIDE SEQUENCE [LARGE SCALE GENOMIC DNA]</scope>
    <source>
        <strain evidence="2 3">MW4</strain>
    </source>
</reference>
<dbReference type="Proteomes" id="UP001529338">
    <property type="component" value="Unassembled WGS sequence"/>
</dbReference>